<keyword evidence="3" id="KW-1185">Reference proteome</keyword>
<accession>A0A0R2MXG2</accession>
<gene>
    <name evidence="2" type="ORF">IV56_GL001360</name>
</gene>
<evidence type="ECO:0000259" key="1">
    <source>
        <dbReference type="Pfam" id="PF05043"/>
    </source>
</evidence>
<evidence type="ECO:0000313" key="2">
    <source>
        <dbReference type="EMBL" id="KRO18229.1"/>
    </source>
</evidence>
<protein>
    <recommendedName>
        <fullName evidence="1">Mga helix-turn-helix domain-containing protein</fullName>
    </recommendedName>
</protein>
<dbReference type="Pfam" id="PF05043">
    <property type="entry name" value="Mga"/>
    <property type="match status" value="1"/>
</dbReference>
<organism evidence="2 3">
    <name type="scientific">Lacticaseibacillus saniviri JCM 17471 = DSM 24301</name>
    <dbReference type="NCBI Taxonomy" id="1293598"/>
    <lineage>
        <taxon>Bacteria</taxon>
        <taxon>Bacillati</taxon>
        <taxon>Bacillota</taxon>
        <taxon>Bacilli</taxon>
        <taxon>Lactobacillales</taxon>
        <taxon>Lactobacillaceae</taxon>
        <taxon>Lacticaseibacillus</taxon>
    </lineage>
</organism>
<dbReference type="InterPro" id="IPR036388">
    <property type="entry name" value="WH-like_DNA-bd_sf"/>
</dbReference>
<dbReference type="PATRIC" id="fig|1293598.4.peg.1424"/>
<dbReference type="InterPro" id="IPR007737">
    <property type="entry name" value="Mga_HTH"/>
</dbReference>
<dbReference type="Proteomes" id="UP000050969">
    <property type="component" value="Unassembled WGS sequence"/>
</dbReference>
<dbReference type="Gene3D" id="1.10.10.10">
    <property type="entry name" value="Winged helix-like DNA-binding domain superfamily/Winged helix DNA-binding domain"/>
    <property type="match status" value="1"/>
</dbReference>
<dbReference type="EMBL" id="JQCE01000005">
    <property type="protein sequence ID" value="KRO18229.1"/>
    <property type="molecule type" value="Genomic_DNA"/>
</dbReference>
<dbReference type="STRING" id="1293598.IV56_GL001360"/>
<dbReference type="AlphaFoldDB" id="A0A0R2MXG2"/>
<evidence type="ECO:0000313" key="3">
    <source>
        <dbReference type="Proteomes" id="UP000050969"/>
    </source>
</evidence>
<feature type="domain" description="Mga helix-turn-helix" evidence="1">
    <location>
        <begin position="97"/>
        <end position="173"/>
    </location>
</feature>
<reference evidence="2 3" key="1">
    <citation type="journal article" date="2015" name="Genome Announc.">
        <title>Expanding the biotechnology potential of lactobacilli through comparative genomics of 213 strains and associated genera.</title>
        <authorList>
            <person name="Sun Z."/>
            <person name="Harris H.M."/>
            <person name="McCann A."/>
            <person name="Guo C."/>
            <person name="Argimon S."/>
            <person name="Zhang W."/>
            <person name="Yang X."/>
            <person name="Jeffery I.B."/>
            <person name="Cooney J.C."/>
            <person name="Kagawa T.F."/>
            <person name="Liu W."/>
            <person name="Song Y."/>
            <person name="Salvetti E."/>
            <person name="Wrobel A."/>
            <person name="Rasinkangas P."/>
            <person name="Parkhill J."/>
            <person name="Rea M.C."/>
            <person name="O'Sullivan O."/>
            <person name="Ritari J."/>
            <person name="Douillard F.P."/>
            <person name="Paul Ross R."/>
            <person name="Yang R."/>
            <person name="Briner A.E."/>
            <person name="Felis G.E."/>
            <person name="de Vos W.M."/>
            <person name="Barrangou R."/>
            <person name="Klaenhammer T.R."/>
            <person name="Caufield P.W."/>
            <person name="Cui Y."/>
            <person name="Zhang H."/>
            <person name="O'Toole P.W."/>
        </authorList>
    </citation>
    <scope>NUCLEOTIDE SEQUENCE [LARGE SCALE GENOMIC DNA]</scope>
    <source>
        <strain evidence="2 3">DSM 24301</strain>
    </source>
</reference>
<sequence>MIGCQSQKEGVSMQLETILLTNAATQRLMIARYIYTADHSLSLNELATHLNRSRKQVYEYVHTIQHELSLMQQRPVILLQHSGLIDRRQLPLGAYQRFLFKQSLALQLVLATLTHPTWREQDFIDAHRISRATLHRRVSSLRQFLKPYAITLEYQPLRLRGTEATIRLLYAQLLWPLVMDYQHLLPELDPRLDQLMQQPELTAYLPNTTFLPRVRLAIQIAILRQQQHADISLSQVSGFTLPETPPTIRASFSLTEQDWAFIYLQEWMPPHFHDDQDSELITLIASQARQNTLSWQFVSYLDEALNRHFLLPVRALTQDHVLLANLLTVSITALMFNQPFPQLEALDYLIDPMNAYHRSLAEHLTQTLNELPPGLDEFGAVRDQLLPVLYQLILPKVTAVSRSDTLKIAFDPRLSQLAINRLTQNLQHVRYLQIVSIDQQPDLVVSSEYNHQLAPYSASVPEYAFEAAEFEGWAELHRHLYTLSLEKRTQKL</sequence>
<proteinExistence type="predicted"/>
<name>A0A0R2MXG2_9LACO</name>
<comment type="caution">
    <text evidence="2">The sequence shown here is derived from an EMBL/GenBank/DDBJ whole genome shotgun (WGS) entry which is preliminary data.</text>
</comment>